<keyword evidence="3" id="KW-0677">Repeat</keyword>
<gene>
    <name evidence="11" type="ORF">P4O66_012937</name>
</gene>
<evidence type="ECO:0000256" key="8">
    <source>
        <dbReference type="SAM" id="Coils"/>
    </source>
</evidence>
<protein>
    <recommendedName>
        <fullName evidence="10">C2H2-type domain-containing protein</fullName>
    </recommendedName>
</protein>
<dbReference type="Pfam" id="PF13912">
    <property type="entry name" value="zf-C2H2_6"/>
    <property type="match status" value="1"/>
</dbReference>
<keyword evidence="2" id="KW-0479">Metal-binding</keyword>
<keyword evidence="6" id="KW-0539">Nucleus</keyword>
<dbReference type="PROSITE" id="PS50157">
    <property type="entry name" value="ZINC_FINGER_C2H2_2"/>
    <property type="match status" value="3"/>
</dbReference>
<comment type="caution">
    <text evidence="11">The sequence shown here is derived from an EMBL/GenBank/DDBJ whole genome shotgun (WGS) entry which is preliminary data.</text>
</comment>
<dbReference type="Pfam" id="PF00096">
    <property type="entry name" value="zf-C2H2"/>
    <property type="match status" value="2"/>
</dbReference>
<evidence type="ECO:0000259" key="10">
    <source>
        <dbReference type="PROSITE" id="PS50157"/>
    </source>
</evidence>
<dbReference type="Proteomes" id="UP001239994">
    <property type="component" value="Unassembled WGS sequence"/>
</dbReference>
<keyword evidence="5" id="KW-0862">Zinc</keyword>
<keyword evidence="8" id="KW-0175">Coiled coil</keyword>
<dbReference type="GO" id="GO:0010468">
    <property type="term" value="P:regulation of gene expression"/>
    <property type="evidence" value="ECO:0007669"/>
    <property type="project" value="TreeGrafter"/>
</dbReference>
<dbReference type="Gene3D" id="3.30.160.60">
    <property type="entry name" value="Classic Zinc Finger"/>
    <property type="match status" value="3"/>
</dbReference>
<dbReference type="PANTHER" id="PTHR16515">
    <property type="entry name" value="PR DOMAIN ZINC FINGER PROTEIN"/>
    <property type="match status" value="1"/>
</dbReference>
<evidence type="ECO:0000256" key="6">
    <source>
        <dbReference type="ARBA" id="ARBA00023242"/>
    </source>
</evidence>
<name>A0AAD9E5L7_9TELE</name>
<feature type="region of interest" description="Disordered" evidence="9">
    <location>
        <begin position="202"/>
        <end position="239"/>
    </location>
</feature>
<dbReference type="EMBL" id="JAROKS010000002">
    <property type="protein sequence ID" value="KAK1805891.1"/>
    <property type="molecule type" value="Genomic_DNA"/>
</dbReference>
<sequence length="398" mass="43509">MAASYFRVELTAILDVLIKTAVVDICTLADSVFASLQMEVERCTSENEDLRRELQRFIMEQNSSIDSEVVAKNHNARDSMGRTEEDAMAIADDCKQMAGDASSETAADIERGQWQVDLQRLSPALAGIKEEVTETCVSHSMDNRVDVISSDGVCAPFPLMSERNGQCSDISPDLKTELGNKRTSAFHSSQPVGDSCVIPVYEEENGSPPPLDGDWETEQLGSQHVPGGQRGEEDGGEEELQLDTCMPQTPSSHCDFTLFGGSVRSSVFPSTLRQTGSTFICNICGKSILSQQGLRVHMKAHAGQRSFTCSQCGKSFTRKSTLNFHQNIHTGAKPYACSVCPKSFADPSALRRHKAIHKAQPAQNNRDCLDKFAFMVHVRLFESAQEFGPSEGIRGDAG</sequence>
<evidence type="ECO:0000313" key="12">
    <source>
        <dbReference type="Proteomes" id="UP001239994"/>
    </source>
</evidence>
<dbReference type="SUPFAM" id="SSF57667">
    <property type="entry name" value="beta-beta-alpha zinc fingers"/>
    <property type="match status" value="2"/>
</dbReference>
<evidence type="ECO:0000256" key="9">
    <source>
        <dbReference type="SAM" id="MobiDB-lite"/>
    </source>
</evidence>
<feature type="coiled-coil region" evidence="8">
    <location>
        <begin position="33"/>
        <end position="60"/>
    </location>
</feature>
<dbReference type="InterPro" id="IPR050331">
    <property type="entry name" value="Zinc_finger"/>
</dbReference>
<proteinExistence type="predicted"/>
<evidence type="ECO:0000256" key="1">
    <source>
        <dbReference type="ARBA" id="ARBA00004123"/>
    </source>
</evidence>
<evidence type="ECO:0000256" key="2">
    <source>
        <dbReference type="ARBA" id="ARBA00022723"/>
    </source>
</evidence>
<evidence type="ECO:0000313" key="11">
    <source>
        <dbReference type="EMBL" id="KAK1805891.1"/>
    </source>
</evidence>
<dbReference type="PROSITE" id="PS00028">
    <property type="entry name" value="ZINC_FINGER_C2H2_1"/>
    <property type="match status" value="3"/>
</dbReference>
<evidence type="ECO:0000256" key="3">
    <source>
        <dbReference type="ARBA" id="ARBA00022737"/>
    </source>
</evidence>
<evidence type="ECO:0000256" key="5">
    <source>
        <dbReference type="ARBA" id="ARBA00022833"/>
    </source>
</evidence>
<feature type="domain" description="C2H2-type" evidence="10">
    <location>
        <begin position="335"/>
        <end position="362"/>
    </location>
</feature>
<dbReference type="InterPro" id="IPR013087">
    <property type="entry name" value="Znf_C2H2_type"/>
</dbReference>
<evidence type="ECO:0000256" key="7">
    <source>
        <dbReference type="PROSITE-ProRule" id="PRU00042"/>
    </source>
</evidence>
<comment type="subcellular location">
    <subcellularLocation>
        <location evidence="1">Nucleus</location>
    </subcellularLocation>
</comment>
<feature type="domain" description="C2H2-type" evidence="10">
    <location>
        <begin position="279"/>
        <end position="306"/>
    </location>
</feature>
<dbReference type="GO" id="GO:0008270">
    <property type="term" value="F:zinc ion binding"/>
    <property type="evidence" value="ECO:0007669"/>
    <property type="project" value="UniProtKB-KW"/>
</dbReference>
<dbReference type="AlphaFoldDB" id="A0AAD9E5L7"/>
<evidence type="ECO:0000256" key="4">
    <source>
        <dbReference type="ARBA" id="ARBA00022771"/>
    </source>
</evidence>
<dbReference type="GO" id="GO:0005634">
    <property type="term" value="C:nucleus"/>
    <property type="evidence" value="ECO:0007669"/>
    <property type="project" value="UniProtKB-SubCell"/>
</dbReference>
<dbReference type="PANTHER" id="PTHR16515:SF49">
    <property type="entry name" value="GASTRULA ZINC FINGER PROTEIN XLCGF49.1-LIKE-RELATED"/>
    <property type="match status" value="1"/>
</dbReference>
<dbReference type="FunFam" id="3.30.160.60:FF:000358">
    <property type="entry name" value="zinc finger protein 24"/>
    <property type="match status" value="2"/>
</dbReference>
<organism evidence="11 12">
    <name type="scientific">Electrophorus voltai</name>
    <dbReference type="NCBI Taxonomy" id="2609070"/>
    <lineage>
        <taxon>Eukaryota</taxon>
        <taxon>Metazoa</taxon>
        <taxon>Chordata</taxon>
        <taxon>Craniata</taxon>
        <taxon>Vertebrata</taxon>
        <taxon>Euteleostomi</taxon>
        <taxon>Actinopterygii</taxon>
        <taxon>Neopterygii</taxon>
        <taxon>Teleostei</taxon>
        <taxon>Ostariophysi</taxon>
        <taxon>Gymnotiformes</taxon>
        <taxon>Gymnotoidei</taxon>
        <taxon>Gymnotidae</taxon>
        <taxon>Electrophorus</taxon>
    </lineage>
</organism>
<dbReference type="SMART" id="SM00355">
    <property type="entry name" value="ZnF_C2H2"/>
    <property type="match status" value="3"/>
</dbReference>
<accession>A0AAD9E5L7</accession>
<feature type="domain" description="C2H2-type" evidence="10">
    <location>
        <begin position="307"/>
        <end position="334"/>
    </location>
</feature>
<keyword evidence="4 7" id="KW-0863">Zinc-finger</keyword>
<keyword evidence="12" id="KW-1185">Reference proteome</keyword>
<reference evidence="11" key="1">
    <citation type="submission" date="2023-03" db="EMBL/GenBank/DDBJ databases">
        <title>Electrophorus voltai genome.</title>
        <authorList>
            <person name="Bian C."/>
        </authorList>
    </citation>
    <scope>NUCLEOTIDE SEQUENCE</scope>
    <source>
        <strain evidence="11">CB-2022</strain>
        <tissue evidence="11">Muscle</tissue>
    </source>
</reference>
<dbReference type="InterPro" id="IPR036236">
    <property type="entry name" value="Znf_C2H2_sf"/>
</dbReference>